<dbReference type="PANTHER" id="PTHR35043:SF7">
    <property type="entry name" value="TRANSCRIPTION FACTOR DOMAIN-CONTAINING PROTEIN"/>
    <property type="match status" value="1"/>
</dbReference>
<feature type="chain" id="PRO_5042104218" evidence="2">
    <location>
        <begin position="16"/>
        <end position="397"/>
    </location>
</feature>
<sequence>MLFFLLLTHILSSTAAPPADDPHRRSDDSCNDINNCRTLYGILWGCLVTIFAFTWVSVHPNVPPPHQSAIALFWRKLKMMLIAIIAPEIMVGFAARQFFAARELSEQYSFSKTHGFLFAMGGFVDPSGYVVVTKEQLEDQEMLRAIQNIDAEDIMDKSKGDAFSKGVALVQGLWFTTQCLARVHQHLVVTQLEVATMAFAAMNIFTWILWWNKPLGVERQIVVGAPQPPKELPPRTEMALFDRFLIATFGNSKEEDFSASGFTSVPDFWSLAIAEGEEMALLDHVVRWIISSLSGLIFGAIHCAAWTDDFPTTAERWLWRVSSLAVTSIPFMMITLGLVSARVSDELDSLASTLFLILIFPYVTARLLLIALPFAALRSLPASAFVDVNWSIYIPHL</sequence>
<feature type="transmembrane region" description="Helical" evidence="1">
    <location>
        <begin position="353"/>
        <end position="377"/>
    </location>
</feature>
<keyword evidence="1" id="KW-1133">Transmembrane helix</keyword>
<keyword evidence="1" id="KW-0812">Transmembrane</keyword>
<dbReference type="EMBL" id="JARKIF010000005">
    <property type="protein sequence ID" value="KAJ7639471.1"/>
    <property type="molecule type" value="Genomic_DNA"/>
</dbReference>
<proteinExistence type="predicted"/>
<evidence type="ECO:0000256" key="2">
    <source>
        <dbReference type="SAM" id="SignalP"/>
    </source>
</evidence>
<feature type="transmembrane region" description="Helical" evidence="1">
    <location>
        <begin position="317"/>
        <end position="341"/>
    </location>
</feature>
<protein>
    <submittedName>
        <fullName evidence="3">Uncharacterized protein</fullName>
    </submittedName>
</protein>
<keyword evidence="4" id="KW-1185">Reference proteome</keyword>
<feature type="signal peptide" evidence="2">
    <location>
        <begin position="1"/>
        <end position="15"/>
    </location>
</feature>
<comment type="caution">
    <text evidence="3">The sequence shown here is derived from an EMBL/GenBank/DDBJ whole genome shotgun (WGS) entry which is preliminary data.</text>
</comment>
<name>A0AAD7C5Y7_9AGAR</name>
<feature type="transmembrane region" description="Helical" evidence="1">
    <location>
        <begin position="285"/>
        <end position="305"/>
    </location>
</feature>
<dbReference type="PANTHER" id="PTHR35043">
    <property type="entry name" value="TRANSCRIPTION FACTOR DOMAIN-CONTAINING PROTEIN"/>
    <property type="match status" value="1"/>
</dbReference>
<evidence type="ECO:0000256" key="1">
    <source>
        <dbReference type="SAM" id="Phobius"/>
    </source>
</evidence>
<dbReference type="Proteomes" id="UP001221142">
    <property type="component" value="Unassembled WGS sequence"/>
</dbReference>
<accession>A0AAD7C5Y7</accession>
<evidence type="ECO:0000313" key="4">
    <source>
        <dbReference type="Proteomes" id="UP001221142"/>
    </source>
</evidence>
<organism evidence="3 4">
    <name type="scientific">Roridomyces roridus</name>
    <dbReference type="NCBI Taxonomy" id="1738132"/>
    <lineage>
        <taxon>Eukaryota</taxon>
        <taxon>Fungi</taxon>
        <taxon>Dikarya</taxon>
        <taxon>Basidiomycota</taxon>
        <taxon>Agaricomycotina</taxon>
        <taxon>Agaricomycetes</taxon>
        <taxon>Agaricomycetidae</taxon>
        <taxon>Agaricales</taxon>
        <taxon>Marasmiineae</taxon>
        <taxon>Mycenaceae</taxon>
        <taxon>Roridomyces</taxon>
    </lineage>
</organism>
<keyword evidence="2" id="KW-0732">Signal</keyword>
<feature type="transmembrane region" description="Helical" evidence="1">
    <location>
        <begin position="79"/>
        <end position="101"/>
    </location>
</feature>
<gene>
    <name evidence="3" type="ORF">FB45DRAFT_905695</name>
</gene>
<reference evidence="3" key="1">
    <citation type="submission" date="2023-03" db="EMBL/GenBank/DDBJ databases">
        <title>Massive genome expansion in bonnet fungi (Mycena s.s.) driven by repeated elements and novel gene families across ecological guilds.</title>
        <authorList>
            <consortium name="Lawrence Berkeley National Laboratory"/>
            <person name="Harder C.B."/>
            <person name="Miyauchi S."/>
            <person name="Viragh M."/>
            <person name="Kuo A."/>
            <person name="Thoen E."/>
            <person name="Andreopoulos B."/>
            <person name="Lu D."/>
            <person name="Skrede I."/>
            <person name="Drula E."/>
            <person name="Henrissat B."/>
            <person name="Morin E."/>
            <person name="Kohler A."/>
            <person name="Barry K."/>
            <person name="LaButti K."/>
            <person name="Morin E."/>
            <person name="Salamov A."/>
            <person name="Lipzen A."/>
            <person name="Mereny Z."/>
            <person name="Hegedus B."/>
            <person name="Baldrian P."/>
            <person name="Stursova M."/>
            <person name="Weitz H."/>
            <person name="Taylor A."/>
            <person name="Grigoriev I.V."/>
            <person name="Nagy L.G."/>
            <person name="Martin F."/>
            <person name="Kauserud H."/>
        </authorList>
    </citation>
    <scope>NUCLEOTIDE SEQUENCE</scope>
    <source>
        <strain evidence="3">9284</strain>
    </source>
</reference>
<feature type="transmembrane region" description="Helical" evidence="1">
    <location>
        <begin position="192"/>
        <end position="210"/>
    </location>
</feature>
<feature type="transmembrane region" description="Helical" evidence="1">
    <location>
        <begin position="39"/>
        <end position="58"/>
    </location>
</feature>
<dbReference type="AlphaFoldDB" id="A0AAD7C5Y7"/>
<evidence type="ECO:0000313" key="3">
    <source>
        <dbReference type="EMBL" id="KAJ7639471.1"/>
    </source>
</evidence>
<keyword evidence="1" id="KW-0472">Membrane</keyword>